<dbReference type="Gene3D" id="3.30.70.100">
    <property type="match status" value="1"/>
</dbReference>
<keyword evidence="4" id="KW-1185">Reference proteome</keyword>
<dbReference type="RefSeq" id="WP_116035225.1">
    <property type="nucleotide sequence ID" value="NZ_JBHLVV010000107.1"/>
</dbReference>
<evidence type="ECO:0000259" key="2">
    <source>
        <dbReference type="PROSITE" id="PS51502"/>
    </source>
</evidence>
<dbReference type="OrthoDB" id="7189263at2"/>
<protein>
    <submittedName>
        <fullName evidence="3">Dabb family protein</fullName>
    </submittedName>
</protein>
<feature type="domain" description="Stress-response A/B barrel" evidence="2">
    <location>
        <begin position="40"/>
        <end position="136"/>
    </location>
</feature>
<reference evidence="3 4" key="1">
    <citation type="journal article" date="2006" name="Int. J. Syst. Evol. Microbiol.">
        <title>Chryseobacterium hispanicum sp. nov., isolated from the drinking water distribution system of Sevilla, Spain.</title>
        <authorList>
            <person name="Gallego V."/>
            <person name="Garcia M.T."/>
            <person name="Ventosa A."/>
        </authorList>
    </citation>
    <scope>NUCLEOTIDE SEQUENCE [LARGE SCALE GENOMIC DNA]</scope>
    <source>
        <strain evidence="3 4">KCTC 22104</strain>
    </source>
</reference>
<name>A0A3D9CWQ7_9FLAO</name>
<dbReference type="SUPFAM" id="SSF54909">
    <property type="entry name" value="Dimeric alpha+beta barrel"/>
    <property type="match status" value="1"/>
</dbReference>
<dbReference type="EMBL" id="QNUG01000019">
    <property type="protein sequence ID" value="REC70206.1"/>
    <property type="molecule type" value="Genomic_DNA"/>
</dbReference>
<dbReference type="Pfam" id="PF07876">
    <property type="entry name" value="Dabb"/>
    <property type="match status" value="1"/>
</dbReference>
<dbReference type="InterPro" id="IPR013097">
    <property type="entry name" value="Dabb"/>
</dbReference>
<dbReference type="InterPro" id="IPR011008">
    <property type="entry name" value="Dimeric_a/b-barrel"/>
</dbReference>
<organism evidence="3 4">
    <name type="scientific">Epilithonimonas hispanica</name>
    <dbReference type="NCBI Taxonomy" id="358687"/>
    <lineage>
        <taxon>Bacteria</taxon>
        <taxon>Pseudomonadati</taxon>
        <taxon>Bacteroidota</taxon>
        <taxon>Flavobacteriia</taxon>
        <taxon>Flavobacteriales</taxon>
        <taxon>Weeksellaceae</taxon>
        <taxon>Chryseobacterium group</taxon>
        <taxon>Epilithonimonas</taxon>
    </lineage>
</organism>
<evidence type="ECO:0000313" key="3">
    <source>
        <dbReference type="EMBL" id="REC70206.1"/>
    </source>
</evidence>
<keyword evidence="1" id="KW-0732">Signal</keyword>
<evidence type="ECO:0000313" key="4">
    <source>
        <dbReference type="Proteomes" id="UP000256326"/>
    </source>
</evidence>
<proteinExistence type="predicted"/>
<feature type="signal peptide" evidence="1">
    <location>
        <begin position="1"/>
        <end position="22"/>
    </location>
</feature>
<dbReference type="AlphaFoldDB" id="A0A3D9CWQ7"/>
<dbReference type="SMART" id="SM00886">
    <property type="entry name" value="Dabb"/>
    <property type="match status" value="1"/>
</dbReference>
<comment type="caution">
    <text evidence="3">The sequence shown here is derived from an EMBL/GenBank/DDBJ whole genome shotgun (WGS) entry which is preliminary data.</text>
</comment>
<sequence>MKNIIKGLFLSLFLLVAANMDAQKQITKNTPMKSEQKVTHFHSLLFWLDPALPPEKVKEFEQFFVGLSKLPYQKNLHYGIPAKSSPRAVLDQTFTYNCTMEFDSLEDLEAYGKMPEHLALVAKYKPYFVKMKVYDTAYIK</sequence>
<feature type="chain" id="PRO_5017793659" evidence="1">
    <location>
        <begin position="23"/>
        <end position="140"/>
    </location>
</feature>
<evidence type="ECO:0000256" key="1">
    <source>
        <dbReference type="SAM" id="SignalP"/>
    </source>
</evidence>
<gene>
    <name evidence="3" type="ORF">DRF58_10355</name>
</gene>
<dbReference type="Proteomes" id="UP000256326">
    <property type="component" value="Unassembled WGS sequence"/>
</dbReference>
<dbReference type="PROSITE" id="PS51502">
    <property type="entry name" value="S_R_A_B_BARREL"/>
    <property type="match status" value="1"/>
</dbReference>
<accession>A0A3D9CWQ7</accession>